<feature type="transmembrane region" description="Helical" evidence="1">
    <location>
        <begin position="6"/>
        <end position="25"/>
    </location>
</feature>
<evidence type="ECO:0000256" key="1">
    <source>
        <dbReference type="SAM" id="Phobius"/>
    </source>
</evidence>
<keyword evidence="1" id="KW-1133">Transmembrane helix</keyword>
<keyword evidence="1" id="KW-0472">Membrane</keyword>
<dbReference type="SMART" id="SM00909">
    <property type="entry name" value="Germane"/>
    <property type="match status" value="1"/>
</dbReference>
<dbReference type="AlphaFoldDB" id="A0A1G2F1S0"/>
<sequence length="162" mass="17892">MKSSLILILVLVVCIALIISGLIFFRGKPEAQPEFITVKVFFNNGNLDPEFSCNKVFPVERQILKTEAVGRAALEELLKGPADSEKREGFFTSINPGVKIQSLVIENNIAKVDFDEQLEFQVGGSCRVAAISAQIRETLKQFPAVQEVIVSIDGRTEDILQP</sequence>
<name>A0A1G2F1S0_9BACT</name>
<comment type="caution">
    <text evidence="3">The sequence shown here is derived from an EMBL/GenBank/DDBJ whole genome shotgun (WGS) entry which is preliminary data.</text>
</comment>
<dbReference type="InterPro" id="IPR019606">
    <property type="entry name" value="GerMN"/>
</dbReference>
<evidence type="ECO:0000313" key="3">
    <source>
        <dbReference type="EMBL" id="OGZ31887.1"/>
    </source>
</evidence>
<accession>A0A1G2F1S0</accession>
<feature type="domain" description="GerMN" evidence="2">
    <location>
        <begin position="70"/>
        <end position="161"/>
    </location>
</feature>
<keyword evidence="1" id="KW-0812">Transmembrane</keyword>
<evidence type="ECO:0000313" key="4">
    <source>
        <dbReference type="Proteomes" id="UP000177810"/>
    </source>
</evidence>
<dbReference type="Proteomes" id="UP000177810">
    <property type="component" value="Unassembled WGS sequence"/>
</dbReference>
<organism evidence="3 4">
    <name type="scientific">Candidatus Portnoybacteria bacterium RBG_13_40_8</name>
    <dbReference type="NCBI Taxonomy" id="1801990"/>
    <lineage>
        <taxon>Bacteria</taxon>
        <taxon>Candidatus Portnoyibacteriota</taxon>
    </lineage>
</organism>
<evidence type="ECO:0000259" key="2">
    <source>
        <dbReference type="SMART" id="SM00909"/>
    </source>
</evidence>
<reference evidence="3 4" key="1">
    <citation type="journal article" date="2016" name="Nat. Commun.">
        <title>Thousands of microbial genomes shed light on interconnected biogeochemical processes in an aquifer system.</title>
        <authorList>
            <person name="Anantharaman K."/>
            <person name="Brown C.T."/>
            <person name="Hug L.A."/>
            <person name="Sharon I."/>
            <person name="Castelle C.J."/>
            <person name="Probst A.J."/>
            <person name="Thomas B.C."/>
            <person name="Singh A."/>
            <person name="Wilkins M.J."/>
            <person name="Karaoz U."/>
            <person name="Brodie E.L."/>
            <person name="Williams K.H."/>
            <person name="Hubbard S.S."/>
            <person name="Banfield J.F."/>
        </authorList>
    </citation>
    <scope>NUCLEOTIDE SEQUENCE [LARGE SCALE GENOMIC DNA]</scope>
</reference>
<dbReference type="STRING" id="1801990.A2V69_00535"/>
<gene>
    <name evidence="3" type="ORF">A2V69_00535</name>
</gene>
<protein>
    <recommendedName>
        <fullName evidence="2">GerMN domain-containing protein</fullName>
    </recommendedName>
</protein>
<dbReference type="Pfam" id="PF10646">
    <property type="entry name" value="Germane"/>
    <property type="match status" value="1"/>
</dbReference>
<proteinExistence type="predicted"/>
<dbReference type="EMBL" id="MHMT01000030">
    <property type="protein sequence ID" value="OGZ31887.1"/>
    <property type="molecule type" value="Genomic_DNA"/>
</dbReference>